<dbReference type="InterPro" id="IPR006015">
    <property type="entry name" value="Universal_stress_UspA"/>
</dbReference>
<dbReference type="PRINTS" id="PR01438">
    <property type="entry name" value="UNVRSLSTRESS"/>
</dbReference>
<dbReference type="PANTHER" id="PTHR46268:SF6">
    <property type="entry name" value="UNIVERSAL STRESS PROTEIN UP12"/>
    <property type="match status" value="1"/>
</dbReference>
<feature type="domain" description="UspA" evidence="2">
    <location>
        <begin position="148"/>
        <end position="290"/>
    </location>
</feature>
<dbReference type="STRING" id="1121003.SAMN03080618_00104"/>
<dbReference type="Proteomes" id="UP000242763">
    <property type="component" value="Unassembled WGS sequence"/>
</dbReference>
<evidence type="ECO:0000313" key="4">
    <source>
        <dbReference type="Proteomes" id="UP000242763"/>
    </source>
</evidence>
<organism evidence="3 4">
    <name type="scientific">Aquamicrobium aerolatum DSM 21857</name>
    <dbReference type="NCBI Taxonomy" id="1121003"/>
    <lineage>
        <taxon>Bacteria</taxon>
        <taxon>Pseudomonadati</taxon>
        <taxon>Pseudomonadota</taxon>
        <taxon>Alphaproteobacteria</taxon>
        <taxon>Hyphomicrobiales</taxon>
        <taxon>Phyllobacteriaceae</taxon>
        <taxon>Aerobium</taxon>
    </lineage>
</organism>
<dbReference type="EMBL" id="FORF01000001">
    <property type="protein sequence ID" value="SFI33244.1"/>
    <property type="molecule type" value="Genomic_DNA"/>
</dbReference>
<comment type="similarity">
    <text evidence="1">Belongs to the universal stress protein A family.</text>
</comment>
<accession>A0A1I3HC38</accession>
<dbReference type="PANTHER" id="PTHR46268">
    <property type="entry name" value="STRESS RESPONSE PROTEIN NHAX"/>
    <property type="match status" value="1"/>
</dbReference>
<feature type="domain" description="UspA" evidence="2">
    <location>
        <begin position="3"/>
        <end position="141"/>
    </location>
</feature>
<sequence length="296" mass="31538">MAIKTIIVALAFEQDCQHIAGRAVQLANEHNAQLIGVHVLEGIDTAETWMPSSLELDALTVRITDENRQRLSETLSGTKIPAMLHVATGKPFAVIEDLAVSYNADVIIMGAGVARNAREKFFGSTADRLVRRSPCPVLVVRDFNINAYRHVAIGVDFSDHAKAAVTAASNLVPAASRELIHAMEIPLAFEQAMRNTGTSQAEIERYRQARAKAARKQIVDLFGDKGRLPSATKIRIARGDPSSALLTASRRSGTDLVALGTQGNNAVAQHLLGSVARKVLAGSGCDVLAVSATASA</sequence>
<evidence type="ECO:0000259" key="2">
    <source>
        <dbReference type="Pfam" id="PF00582"/>
    </source>
</evidence>
<evidence type="ECO:0000256" key="1">
    <source>
        <dbReference type="ARBA" id="ARBA00008791"/>
    </source>
</evidence>
<dbReference type="SUPFAM" id="SSF52402">
    <property type="entry name" value="Adenine nucleotide alpha hydrolases-like"/>
    <property type="match status" value="2"/>
</dbReference>
<dbReference type="InterPro" id="IPR006016">
    <property type="entry name" value="UspA"/>
</dbReference>
<proteinExistence type="inferred from homology"/>
<dbReference type="Pfam" id="PF00582">
    <property type="entry name" value="Usp"/>
    <property type="match status" value="2"/>
</dbReference>
<protein>
    <submittedName>
        <fullName evidence="3">Nucleotide-binding universal stress protein, UspA family</fullName>
    </submittedName>
</protein>
<keyword evidence="4" id="KW-1185">Reference proteome</keyword>
<dbReference type="RefSeq" id="WP_175556584.1">
    <property type="nucleotide sequence ID" value="NZ_FORF01000001.1"/>
</dbReference>
<reference evidence="4" key="1">
    <citation type="submission" date="2016-10" db="EMBL/GenBank/DDBJ databases">
        <authorList>
            <person name="Varghese N."/>
            <person name="Submissions S."/>
        </authorList>
    </citation>
    <scope>NUCLEOTIDE SEQUENCE [LARGE SCALE GENOMIC DNA]</scope>
    <source>
        <strain evidence="4">DSM 21857</strain>
    </source>
</reference>
<dbReference type="AlphaFoldDB" id="A0A1I3HC38"/>
<dbReference type="CDD" id="cd00293">
    <property type="entry name" value="USP-like"/>
    <property type="match status" value="2"/>
</dbReference>
<name>A0A1I3HC38_9HYPH</name>
<dbReference type="InterPro" id="IPR014729">
    <property type="entry name" value="Rossmann-like_a/b/a_fold"/>
</dbReference>
<gene>
    <name evidence="3" type="ORF">SAMN03080618_00104</name>
</gene>
<dbReference type="Gene3D" id="3.40.50.620">
    <property type="entry name" value="HUPs"/>
    <property type="match status" value="2"/>
</dbReference>
<evidence type="ECO:0000313" key="3">
    <source>
        <dbReference type="EMBL" id="SFI33244.1"/>
    </source>
</evidence>